<dbReference type="InterPro" id="IPR039779">
    <property type="entry name" value="RFX-like"/>
</dbReference>
<dbReference type="InterPro" id="IPR036390">
    <property type="entry name" value="WH_DNA-bd_sf"/>
</dbReference>
<protein>
    <submittedName>
        <fullName evidence="4">DNA-binding protein RFX8</fullName>
    </submittedName>
</protein>
<dbReference type="PANTHER" id="PTHR12619">
    <property type="entry name" value="RFX TRANSCRIPTION FACTOR FAMILY"/>
    <property type="match status" value="1"/>
</dbReference>
<feature type="compositionally biased region" description="Low complexity" evidence="2">
    <location>
        <begin position="70"/>
        <end position="89"/>
    </location>
</feature>
<organism evidence="4 5">
    <name type="scientific">Nestor notabilis</name>
    <name type="common">Kea</name>
    <dbReference type="NCBI Taxonomy" id="176057"/>
    <lineage>
        <taxon>Eukaryota</taxon>
        <taxon>Metazoa</taxon>
        <taxon>Chordata</taxon>
        <taxon>Craniata</taxon>
        <taxon>Vertebrata</taxon>
        <taxon>Euteleostomi</taxon>
        <taxon>Archelosauria</taxon>
        <taxon>Archosauria</taxon>
        <taxon>Dinosauria</taxon>
        <taxon>Saurischia</taxon>
        <taxon>Theropoda</taxon>
        <taxon>Coelurosauria</taxon>
        <taxon>Aves</taxon>
        <taxon>Neognathae</taxon>
        <taxon>Neoaves</taxon>
        <taxon>Telluraves</taxon>
        <taxon>Australaves</taxon>
        <taxon>Psittaciformes</taxon>
        <taxon>Psittacidae</taxon>
        <taxon>Nestor</taxon>
    </lineage>
</organism>
<proteinExistence type="predicted"/>
<name>A0A091S606_NESNO</name>
<evidence type="ECO:0000256" key="2">
    <source>
        <dbReference type="SAM" id="MobiDB-lite"/>
    </source>
</evidence>
<dbReference type="Pfam" id="PF02257">
    <property type="entry name" value="RFX_DNA_binding"/>
    <property type="match status" value="1"/>
</dbReference>
<keyword evidence="5" id="KW-1185">Reference proteome</keyword>
<keyword evidence="1 4" id="KW-0238">DNA-binding</keyword>
<feature type="non-terminal residue" evidence="4">
    <location>
        <position position="1"/>
    </location>
</feature>
<dbReference type="PANTHER" id="PTHR12619:SF24">
    <property type="entry name" value="DNA-BINDING PROTEIN RFX8"/>
    <property type="match status" value="1"/>
</dbReference>
<evidence type="ECO:0000259" key="3">
    <source>
        <dbReference type="PROSITE" id="PS51526"/>
    </source>
</evidence>
<dbReference type="PROSITE" id="PS51526">
    <property type="entry name" value="RFX_DBD"/>
    <property type="match status" value="1"/>
</dbReference>
<dbReference type="AlphaFoldDB" id="A0A091S606"/>
<dbReference type="InterPro" id="IPR036388">
    <property type="entry name" value="WH-like_DNA-bd_sf"/>
</dbReference>
<dbReference type="InterPro" id="IPR003150">
    <property type="entry name" value="DNA-bd_RFX"/>
</dbReference>
<dbReference type="SUPFAM" id="SSF46785">
    <property type="entry name" value="Winged helix' DNA-binding domain"/>
    <property type="match status" value="1"/>
</dbReference>
<dbReference type="Proteomes" id="UP000053840">
    <property type="component" value="Unassembled WGS sequence"/>
</dbReference>
<feature type="region of interest" description="Disordered" evidence="2">
    <location>
        <begin position="57"/>
        <end position="96"/>
    </location>
</feature>
<evidence type="ECO:0000313" key="4">
    <source>
        <dbReference type="EMBL" id="KFQ51751.1"/>
    </source>
</evidence>
<gene>
    <name evidence="4" type="ORF">N333_03060</name>
</gene>
<feature type="domain" description="RFX-type winged-helix" evidence="3">
    <location>
        <begin position="1"/>
        <end position="37"/>
    </location>
</feature>
<evidence type="ECO:0000256" key="1">
    <source>
        <dbReference type="ARBA" id="ARBA00023125"/>
    </source>
</evidence>
<dbReference type="Pfam" id="PF25340">
    <property type="entry name" value="BCD_RFX"/>
    <property type="match status" value="1"/>
</dbReference>
<dbReference type="EMBL" id="KK942413">
    <property type="protein sequence ID" value="KFQ51751.1"/>
    <property type="molecule type" value="Genomic_DNA"/>
</dbReference>
<sequence length="207" mass="23832">SVCFFQLIRLVFPGLGTRRLGTRGSTRYHYDGIAIKKDSSFYASYCTLLSKKNYHRHRSPRKASSSAWQPSTSGGTSGDTSSYGDSPGYMSNSERTRTNLHCSPSVIYLKTEQERFQYPGPESSRFCLWEQQELANKYPYEMVVLLANEYYSHCQVILHTVRTRELDKVEGCIMSFWKSLQPEKIALMSLPDVCQLLESYDRQLFKV</sequence>
<reference evidence="4 5" key="1">
    <citation type="submission" date="2014-04" db="EMBL/GenBank/DDBJ databases">
        <title>Genome evolution of avian class.</title>
        <authorList>
            <person name="Zhang G."/>
            <person name="Li C."/>
        </authorList>
    </citation>
    <scope>NUCLEOTIDE SEQUENCE [LARGE SCALE GENOMIC DNA]</scope>
    <source>
        <strain evidence="4">BGI_N333</strain>
    </source>
</reference>
<dbReference type="GO" id="GO:0000978">
    <property type="term" value="F:RNA polymerase II cis-regulatory region sequence-specific DNA binding"/>
    <property type="evidence" value="ECO:0007669"/>
    <property type="project" value="TreeGrafter"/>
</dbReference>
<dbReference type="Gene3D" id="1.10.10.10">
    <property type="entry name" value="Winged helix-like DNA-binding domain superfamily/Winged helix DNA-binding domain"/>
    <property type="match status" value="1"/>
</dbReference>
<dbReference type="InterPro" id="IPR057321">
    <property type="entry name" value="RFX1-4/6/8-like_BCD"/>
</dbReference>
<accession>A0A091S606</accession>
<evidence type="ECO:0000313" key="5">
    <source>
        <dbReference type="Proteomes" id="UP000053840"/>
    </source>
</evidence>
<dbReference type="GO" id="GO:0000981">
    <property type="term" value="F:DNA-binding transcription factor activity, RNA polymerase II-specific"/>
    <property type="evidence" value="ECO:0007669"/>
    <property type="project" value="TreeGrafter"/>
</dbReference>
<feature type="non-terminal residue" evidence="4">
    <location>
        <position position="207"/>
    </location>
</feature>